<reference evidence="3 4" key="1">
    <citation type="submission" date="2018-09" db="EMBL/GenBank/DDBJ databases">
        <authorList>
            <person name="Zhu H."/>
        </authorList>
    </citation>
    <scope>NUCLEOTIDE SEQUENCE [LARGE SCALE GENOMIC DNA]</scope>
    <source>
        <strain evidence="3 4">K2R10-39</strain>
    </source>
</reference>
<evidence type="ECO:0000256" key="1">
    <source>
        <dbReference type="SAM" id="Phobius"/>
    </source>
</evidence>
<proteinExistence type="predicted"/>
<comment type="caution">
    <text evidence="3">The sequence shown here is derived from an EMBL/GenBank/DDBJ whole genome shotgun (WGS) entry which is preliminary data.</text>
</comment>
<protein>
    <submittedName>
        <fullName evidence="3">DUF4212 domain-containing protein</fullName>
    </submittedName>
</protein>
<name>A0A418WY94_9BURK</name>
<organism evidence="3 4">
    <name type="scientific">Noviherbaspirillum cavernae</name>
    <dbReference type="NCBI Taxonomy" id="2320862"/>
    <lineage>
        <taxon>Bacteria</taxon>
        <taxon>Pseudomonadati</taxon>
        <taxon>Pseudomonadota</taxon>
        <taxon>Betaproteobacteria</taxon>
        <taxon>Burkholderiales</taxon>
        <taxon>Oxalobacteraceae</taxon>
        <taxon>Noviherbaspirillum</taxon>
    </lineage>
</organism>
<dbReference type="Proteomes" id="UP000285190">
    <property type="component" value="Unassembled WGS sequence"/>
</dbReference>
<dbReference type="EMBL" id="QYUN01000002">
    <property type="protein sequence ID" value="RJG05200.1"/>
    <property type="molecule type" value="Genomic_DNA"/>
</dbReference>
<dbReference type="InterPro" id="IPR019886">
    <property type="entry name" value="Na_symporter_ssu"/>
</dbReference>
<dbReference type="AlphaFoldDB" id="A0A418WY94"/>
<keyword evidence="4" id="KW-1185">Reference proteome</keyword>
<feature type="domain" description="Sodium symporter small subunit" evidence="2">
    <location>
        <begin position="15"/>
        <end position="84"/>
    </location>
</feature>
<dbReference type="RefSeq" id="WP_119736696.1">
    <property type="nucleotide sequence ID" value="NZ_QYUN01000002.1"/>
</dbReference>
<sequence>MRLESGKTIKLDRVQHWKRTRRLTSILLCVWFVVTFGVAWYARALSGIQLFGWSFSYYMAAQGIILVYIAIIGLYTWRMSKLDRLLEGEDADGK</sequence>
<dbReference type="OrthoDB" id="9797746at2"/>
<evidence type="ECO:0000313" key="3">
    <source>
        <dbReference type="EMBL" id="RJG05200.1"/>
    </source>
</evidence>
<feature type="transmembrane region" description="Helical" evidence="1">
    <location>
        <begin position="23"/>
        <end position="43"/>
    </location>
</feature>
<evidence type="ECO:0000259" key="2">
    <source>
        <dbReference type="Pfam" id="PF13937"/>
    </source>
</evidence>
<keyword evidence="1" id="KW-0472">Membrane</keyword>
<keyword evidence="1" id="KW-1133">Transmembrane helix</keyword>
<gene>
    <name evidence="3" type="ORF">D3870_03460</name>
</gene>
<evidence type="ECO:0000313" key="4">
    <source>
        <dbReference type="Proteomes" id="UP000285190"/>
    </source>
</evidence>
<accession>A0A418WY94</accession>
<dbReference type="Pfam" id="PF13937">
    <property type="entry name" value="DUF4212"/>
    <property type="match status" value="1"/>
</dbReference>
<dbReference type="NCBIfam" id="TIGR03647">
    <property type="entry name" value="Na_symport_sm"/>
    <property type="match status" value="1"/>
</dbReference>
<feature type="transmembrane region" description="Helical" evidence="1">
    <location>
        <begin position="55"/>
        <end position="77"/>
    </location>
</feature>
<keyword evidence="1" id="KW-0812">Transmembrane</keyword>